<dbReference type="PhylomeDB" id="A9A3S4"/>
<dbReference type="InterPro" id="IPR003661">
    <property type="entry name" value="HisK_dim/P_dom"/>
</dbReference>
<dbReference type="RefSeq" id="WP_012215823.1">
    <property type="nucleotide sequence ID" value="NC_010085.1"/>
</dbReference>
<dbReference type="SUPFAM" id="SSF55874">
    <property type="entry name" value="ATPase domain of HSP90 chaperone/DNA topoisomerase II/histidine kinase"/>
    <property type="match status" value="1"/>
</dbReference>
<dbReference type="SUPFAM" id="SSF47384">
    <property type="entry name" value="Homodimeric domain of signal transducing histidine kinase"/>
    <property type="match status" value="1"/>
</dbReference>
<feature type="transmembrane region" description="Helical" evidence="11">
    <location>
        <begin position="183"/>
        <end position="207"/>
    </location>
</feature>
<dbReference type="eggNOG" id="arCOG02358">
    <property type="taxonomic scope" value="Archaea"/>
</dbReference>
<dbReference type="CDD" id="cd00082">
    <property type="entry name" value="HisKA"/>
    <property type="match status" value="1"/>
</dbReference>
<evidence type="ECO:0000256" key="2">
    <source>
        <dbReference type="ARBA" id="ARBA00022475"/>
    </source>
</evidence>
<evidence type="ECO:0000256" key="7">
    <source>
        <dbReference type="ARBA" id="ARBA00022777"/>
    </source>
</evidence>
<dbReference type="STRING" id="436308.Nmar_1440"/>
<dbReference type="Pfam" id="PF00512">
    <property type="entry name" value="HisKA"/>
    <property type="match status" value="1"/>
</dbReference>
<keyword evidence="4" id="KW-0808">Transferase</keyword>
<dbReference type="GO" id="GO:0007165">
    <property type="term" value="P:signal transduction"/>
    <property type="evidence" value="ECO:0000318"/>
    <property type="project" value="GO_Central"/>
</dbReference>
<proteinExistence type="predicted"/>
<name>A9A3S4_NITMS</name>
<dbReference type="GO" id="GO:0005886">
    <property type="term" value="C:plasma membrane"/>
    <property type="evidence" value="ECO:0007669"/>
    <property type="project" value="UniProtKB-SubCell"/>
</dbReference>
<reference evidence="13 14" key="1">
    <citation type="journal article" date="2010" name="Proc. Natl. Acad. Sci. U.S.A.">
        <title>Nitrosopumilus maritimus genome reveals unique mechanisms for nitrification and autotrophy in globally distributed marine crenarchaea.</title>
        <authorList>
            <person name="Walker C.B."/>
            <person name="de la Torre J.R."/>
            <person name="Klotz M.G."/>
            <person name="Urakawa H."/>
            <person name="Pinel N."/>
            <person name="Arp D.J."/>
            <person name="Brochier-Armanet C."/>
            <person name="Chain P.S."/>
            <person name="Chan P.P."/>
            <person name="Gollabgir A."/>
            <person name="Hemp J."/>
            <person name="Hugler M."/>
            <person name="Karr E.A."/>
            <person name="Konneke M."/>
            <person name="Shin M."/>
            <person name="Lawton T.J."/>
            <person name="Lowe T."/>
            <person name="Martens-Habbena W."/>
            <person name="Sayavedra-Soto L.A."/>
            <person name="Lang D."/>
            <person name="Sievert S.M."/>
            <person name="Rosenzweig A.C."/>
            <person name="Manning G."/>
            <person name="Stahl D.A."/>
        </authorList>
    </citation>
    <scope>NUCLEOTIDE SEQUENCE [LARGE SCALE GENOMIC DNA]</scope>
    <source>
        <strain evidence="13 14">SCM1</strain>
    </source>
</reference>
<evidence type="ECO:0000256" key="5">
    <source>
        <dbReference type="ARBA" id="ARBA00022692"/>
    </source>
</evidence>
<evidence type="ECO:0000256" key="9">
    <source>
        <dbReference type="ARBA" id="ARBA00022989"/>
    </source>
</evidence>
<keyword evidence="6" id="KW-0547">Nucleotide-binding</keyword>
<dbReference type="KEGG" id="nmr:Nmar_1440"/>
<evidence type="ECO:0000256" key="1">
    <source>
        <dbReference type="ARBA" id="ARBA00004651"/>
    </source>
</evidence>
<dbReference type="HOGENOM" id="CLU_000445_89_1_2"/>
<keyword evidence="2" id="KW-1003">Cell membrane</keyword>
<sequence length="427" mass="47502">MNITKKIVVGGAIIVILAIITSGIFSILVSEEISNMTIHEAERANAAYIKSIASQELTMNDFEAINFDERKTTFENYFQSVENDNTLRIKVWSKDGTIVYSDDSSIVGENFADNIRFQNSINGQLVSEIKDPVDPENIAETGYGQLMEIYVPIYLNQSEPVGVIELYFSMDSINQAINKASSLVYTIILILIGLLSLAILVFSIIVAKSSKQNIEQEKFAVLGELTARLSHDLRNPLSIIAAGVSLISKQTQEEKTAQTCEKIDHSVKRMTHQIDDVMTFVKKREKNIRKTTLNELLDSSLEELIIPENISIERPSENPSITCDKDQIVLVFNNILLNAIQKLGSGGKITILYSENNNDHDITIQDSGEPIPETNLKKIFDPLFTTKQQGTGLGLYSCKTIIESHNGSITANNNPTRITISLPKEDK</sequence>
<dbReference type="PROSITE" id="PS50109">
    <property type="entry name" value="HIS_KIN"/>
    <property type="match status" value="1"/>
</dbReference>
<dbReference type="SMART" id="SM00388">
    <property type="entry name" value="HisKA"/>
    <property type="match status" value="1"/>
</dbReference>
<dbReference type="InterPro" id="IPR004358">
    <property type="entry name" value="Sig_transdc_His_kin-like_C"/>
</dbReference>
<comment type="subcellular location">
    <subcellularLocation>
        <location evidence="1">Cell membrane</location>
        <topology evidence="1">Multi-pass membrane protein</topology>
    </subcellularLocation>
</comment>
<dbReference type="Pfam" id="PF02518">
    <property type="entry name" value="HATPase_c"/>
    <property type="match status" value="1"/>
</dbReference>
<evidence type="ECO:0000256" key="11">
    <source>
        <dbReference type="SAM" id="Phobius"/>
    </source>
</evidence>
<keyword evidence="11" id="KW-0472">Membrane</keyword>
<evidence type="ECO:0000256" key="4">
    <source>
        <dbReference type="ARBA" id="ARBA00022679"/>
    </source>
</evidence>
<evidence type="ECO:0000256" key="3">
    <source>
        <dbReference type="ARBA" id="ARBA00022553"/>
    </source>
</evidence>
<keyword evidence="10" id="KW-0902">Two-component regulatory system</keyword>
<feature type="domain" description="Histidine kinase" evidence="12">
    <location>
        <begin position="228"/>
        <end position="426"/>
    </location>
</feature>
<dbReference type="OrthoDB" id="8127at2157"/>
<keyword evidence="9 11" id="KW-1133">Transmembrane helix</keyword>
<dbReference type="EMBL" id="CP000866">
    <property type="protein sequence ID" value="ABX13336.1"/>
    <property type="molecule type" value="Genomic_DNA"/>
</dbReference>
<dbReference type="PANTHER" id="PTHR43065:SF10">
    <property type="entry name" value="PEROXIDE STRESS-ACTIVATED HISTIDINE KINASE MAK3"/>
    <property type="match status" value="1"/>
</dbReference>
<dbReference type="GO" id="GO:0005524">
    <property type="term" value="F:ATP binding"/>
    <property type="evidence" value="ECO:0007669"/>
    <property type="project" value="UniProtKB-KW"/>
</dbReference>
<protein>
    <submittedName>
        <fullName evidence="13">Histidine kinase</fullName>
    </submittedName>
</protein>
<evidence type="ECO:0000256" key="10">
    <source>
        <dbReference type="ARBA" id="ARBA00023012"/>
    </source>
</evidence>
<dbReference type="Gene3D" id="3.30.565.10">
    <property type="entry name" value="Histidine kinase-like ATPase, C-terminal domain"/>
    <property type="match status" value="1"/>
</dbReference>
<dbReference type="AlphaFoldDB" id="A9A3S4"/>
<dbReference type="PRINTS" id="PR00344">
    <property type="entry name" value="BCTRLSENSOR"/>
</dbReference>
<dbReference type="GeneID" id="5774634"/>
<dbReference type="InterPro" id="IPR003594">
    <property type="entry name" value="HATPase_dom"/>
</dbReference>
<evidence type="ECO:0000313" key="13">
    <source>
        <dbReference type="EMBL" id="ABX13336.1"/>
    </source>
</evidence>
<dbReference type="InterPro" id="IPR036097">
    <property type="entry name" value="HisK_dim/P_sf"/>
</dbReference>
<keyword evidence="8" id="KW-0067">ATP-binding</keyword>
<accession>A9A3S4</accession>
<keyword evidence="14" id="KW-1185">Reference proteome</keyword>
<dbReference type="InterPro" id="IPR036890">
    <property type="entry name" value="HATPase_C_sf"/>
</dbReference>
<gene>
    <name evidence="13" type="ordered locus">Nmar_1440</name>
</gene>
<dbReference type="GO" id="GO:0005737">
    <property type="term" value="C:cytoplasm"/>
    <property type="evidence" value="ECO:0000318"/>
    <property type="project" value="GO_Central"/>
</dbReference>
<dbReference type="SUPFAM" id="SSF103190">
    <property type="entry name" value="Sensory domain-like"/>
    <property type="match status" value="1"/>
</dbReference>
<evidence type="ECO:0000256" key="6">
    <source>
        <dbReference type="ARBA" id="ARBA00022741"/>
    </source>
</evidence>
<dbReference type="Proteomes" id="UP000000792">
    <property type="component" value="Chromosome"/>
</dbReference>
<keyword evidence="5 11" id="KW-0812">Transmembrane</keyword>
<keyword evidence="7 13" id="KW-0418">Kinase</keyword>
<dbReference type="PANTHER" id="PTHR43065">
    <property type="entry name" value="SENSOR HISTIDINE KINASE"/>
    <property type="match status" value="1"/>
</dbReference>
<evidence type="ECO:0000259" key="12">
    <source>
        <dbReference type="PROSITE" id="PS50109"/>
    </source>
</evidence>
<dbReference type="GO" id="GO:0000155">
    <property type="term" value="F:phosphorelay sensor kinase activity"/>
    <property type="evidence" value="ECO:0000318"/>
    <property type="project" value="GO_Central"/>
</dbReference>
<organism evidence="13 14">
    <name type="scientific">Nitrosopumilus maritimus (strain SCM1)</name>
    <dbReference type="NCBI Taxonomy" id="436308"/>
    <lineage>
        <taxon>Archaea</taxon>
        <taxon>Nitrososphaerota</taxon>
        <taxon>Nitrososphaeria</taxon>
        <taxon>Nitrosopumilales</taxon>
        <taxon>Nitrosopumilaceae</taxon>
        <taxon>Nitrosopumilus</taxon>
    </lineage>
</organism>
<dbReference type="InterPro" id="IPR029151">
    <property type="entry name" value="Sensor-like_sf"/>
</dbReference>
<dbReference type="EnsemblBacteria" id="ABX13336">
    <property type="protein sequence ID" value="ABX13336"/>
    <property type="gene ID" value="Nmar_1440"/>
</dbReference>
<dbReference type="InParanoid" id="A9A3S4"/>
<keyword evidence="3" id="KW-0597">Phosphoprotein</keyword>
<dbReference type="SMART" id="SM00387">
    <property type="entry name" value="HATPase_c"/>
    <property type="match status" value="1"/>
</dbReference>
<feature type="transmembrane region" description="Helical" evidence="11">
    <location>
        <begin position="7"/>
        <end position="29"/>
    </location>
</feature>
<evidence type="ECO:0000256" key="8">
    <source>
        <dbReference type="ARBA" id="ARBA00022840"/>
    </source>
</evidence>
<dbReference type="Gene3D" id="1.10.287.130">
    <property type="match status" value="1"/>
</dbReference>
<dbReference type="InterPro" id="IPR005467">
    <property type="entry name" value="His_kinase_dom"/>
</dbReference>
<evidence type="ECO:0000313" key="14">
    <source>
        <dbReference type="Proteomes" id="UP000000792"/>
    </source>
</evidence>